<feature type="domain" description="ABC transmembrane type-1" evidence="9">
    <location>
        <begin position="45"/>
        <end position="245"/>
    </location>
</feature>
<feature type="transmembrane region" description="Helical" evidence="8">
    <location>
        <begin position="500"/>
        <end position="519"/>
    </location>
</feature>
<evidence type="ECO:0000256" key="4">
    <source>
        <dbReference type="ARBA" id="ARBA00022519"/>
    </source>
</evidence>
<feature type="transmembrane region" description="Helical" evidence="8">
    <location>
        <begin position="454"/>
        <end position="474"/>
    </location>
</feature>
<feature type="transmembrane region" description="Helical" evidence="8">
    <location>
        <begin position="312"/>
        <end position="337"/>
    </location>
</feature>
<evidence type="ECO:0000256" key="5">
    <source>
        <dbReference type="ARBA" id="ARBA00022692"/>
    </source>
</evidence>
<dbReference type="AlphaFoldDB" id="A0A2T5J2V4"/>
<comment type="subcellular location">
    <subcellularLocation>
        <location evidence="1">Cell inner membrane</location>
        <topology evidence="1">Multi-pass membrane protein</topology>
    </subcellularLocation>
    <subcellularLocation>
        <location evidence="8">Cell membrane</location>
        <topology evidence="8">Multi-pass membrane protein</topology>
    </subcellularLocation>
</comment>
<keyword evidence="5 8" id="KW-0812">Transmembrane</keyword>
<dbReference type="OrthoDB" id="57323at2"/>
<feature type="transmembrane region" description="Helical" evidence="8">
    <location>
        <begin position="129"/>
        <end position="148"/>
    </location>
</feature>
<feature type="transmembrane region" description="Helical" evidence="8">
    <location>
        <begin position="229"/>
        <end position="246"/>
    </location>
</feature>
<dbReference type="Proteomes" id="UP000244223">
    <property type="component" value="Unassembled WGS sequence"/>
</dbReference>
<dbReference type="PROSITE" id="PS51257">
    <property type="entry name" value="PROKAR_LIPOPROTEIN"/>
    <property type="match status" value="1"/>
</dbReference>
<feature type="transmembrane region" description="Helical" evidence="8">
    <location>
        <begin position="383"/>
        <end position="407"/>
    </location>
</feature>
<keyword evidence="4" id="KW-0997">Cell inner membrane</keyword>
<evidence type="ECO:0000256" key="6">
    <source>
        <dbReference type="ARBA" id="ARBA00022989"/>
    </source>
</evidence>
<dbReference type="RefSeq" id="WP_107863966.1">
    <property type="nucleotide sequence ID" value="NZ_QAON01000001.1"/>
</dbReference>
<sequence length="524" mass="57845">MLLRLAIYLLSALACLPLVVVLSSLWSIDPEIWTHLRHYVLPDLLSNTLYLAVGTLSLTVLLGVGLAWLTAMYVFPASRYLAWALMLPLAIPTYVLAFVQSGLFDYGGVVRQLASTMGLQQHIPEMRSVSGAIWVMSLAFYPYVYLLARNAFLTMGNRALEAGQSLGFSRQQGFWRLALPMAKPWIAAGGLLVLMETLADFGAVAVLNVDTFTTAIYKSWFSLFSLDTASQLASLLVVIAFGLMLIEQMVRGARRYTATGRHSQQQALRLTGWRAWAASLSCLGVLAIAFIVPLAQLMVWAYQSRQDLDSRYWGFVSHSVILSSLAAILVVSVALVLAYGKRRIAQTHIGVMVKMASLGYAIPGAVLAVGIFVPIAWLDNYLIAQFALSQSAIFKGTLAVMLLAYLLRFLAVGLQPTQTALERISYNQELAARNLGYTGWHLLRVIHIPMMRQGLITALLLVFVDVMKELPITLMTRPFGWDTLAVRIFEMTSEGQWQQAALPAVLLVLVGLVPVWLITRSNQT</sequence>
<dbReference type="Pfam" id="PF00528">
    <property type="entry name" value="BPD_transp_1"/>
    <property type="match status" value="2"/>
</dbReference>
<dbReference type="InterPro" id="IPR000515">
    <property type="entry name" value="MetI-like"/>
</dbReference>
<comment type="similarity">
    <text evidence="8">Belongs to the binding-protein-dependent transport system permease family.</text>
</comment>
<feature type="transmembrane region" description="Helical" evidence="8">
    <location>
        <begin position="358"/>
        <end position="377"/>
    </location>
</feature>
<dbReference type="PANTHER" id="PTHR43357">
    <property type="entry name" value="INNER MEMBRANE ABC TRANSPORTER PERMEASE PROTEIN YDCV"/>
    <property type="match status" value="1"/>
</dbReference>
<evidence type="ECO:0000313" key="11">
    <source>
        <dbReference type="Proteomes" id="UP000244223"/>
    </source>
</evidence>
<dbReference type="CDD" id="cd06261">
    <property type="entry name" value="TM_PBP2"/>
    <property type="match status" value="2"/>
</dbReference>
<keyword evidence="6 8" id="KW-1133">Transmembrane helix</keyword>
<feature type="transmembrane region" description="Helical" evidence="8">
    <location>
        <begin position="275"/>
        <end position="300"/>
    </location>
</feature>
<accession>A0A2T5J2V4</accession>
<keyword evidence="7 8" id="KW-0472">Membrane</keyword>
<evidence type="ECO:0000259" key="9">
    <source>
        <dbReference type="PROSITE" id="PS50928"/>
    </source>
</evidence>
<dbReference type="EMBL" id="QAON01000001">
    <property type="protein sequence ID" value="PTQ90932.1"/>
    <property type="molecule type" value="Genomic_DNA"/>
</dbReference>
<feature type="transmembrane region" description="Helical" evidence="8">
    <location>
        <begin position="48"/>
        <end position="68"/>
    </location>
</feature>
<evidence type="ECO:0000256" key="1">
    <source>
        <dbReference type="ARBA" id="ARBA00004429"/>
    </source>
</evidence>
<dbReference type="PANTHER" id="PTHR43357:SF3">
    <property type="entry name" value="FE(3+)-TRANSPORT SYSTEM PERMEASE PROTEIN FBPB 2"/>
    <property type="match status" value="1"/>
</dbReference>
<dbReference type="PROSITE" id="PS50928">
    <property type="entry name" value="ABC_TM1"/>
    <property type="match status" value="2"/>
</dbReference>
<evidence type="ECO:0000256" key="3">
    <source>
        <dbReference type="ARBA" id="ARBA00022475"/>
    </source>
</evidence>
<dbReference type="GO" id="GO:0055085">
    <property type="term" value="P:transmembrane transport"/>
    <property type="evidence" value="ECO:0007669"/>
    <property type="project" value="InterPro"/>
</dbReference>
<keyword evidence="11" id="KW-1185">Reference proteome</keyword>
<feature type="domain" description="ABC transmembrane type-1" evidence="9">
    <location>
        <begin position="316"/>
        <end position="518"/>
    </location>
</feature>
<dbReference type="SUPFAM" id="SSF161098">
    <property type="entry name" value="MetI-like"/>
    <property type="match status" value="2"/>
</dbReference>
<protein>
    <submittedName>
        <fullName evidence="10">Iron(III) transport system permease protein</fullName>
    </submittedName>
</protein>
<dbReference type="GO" id="GO:0005886">
    <property type="term" value="C:plasma membrane"/>
    <property type="evidence" value="ECO:0007669"/>
    <property type="project" value="UniProtKB-SubCell"/>
</dbReference>
<evidence type="ECO:0000256" key="8">
    <source>
        <dbReference type="RuleBase" id="RU363032"/>
    </source>
</evidence>
<feature type="transmembrane region" description="Helical" evidence="8">
    <location>
        <begin position="185"/>
        <end position="209"/>
    </location>
</feature>
<dbReference type="InterPro" id="IPR035906">
    <property type="entry name" value="MetI-like_sf"/>
</dbReference>
<evidence type="ECO:0000256" key="2">
    <source>
        <dbReference type="ARBA" id="ARBA00022448"/>
    </source>
</evidence>
<dbReference type="FunFam" id="1.10.3720.10:FF:000088">
    <property type="entry name" value="Iron(III) ABC transporter, permease protein"/>
    <property type="match status" value="1"/>
</dbReference>
<evidence type="ECO:0000256" key="7">
    <source>
        <dbReference type="ARBA" id="ARBA00023136"/>
    </source>
</evidence>
<comment type="caution">
    <text evidence="10">The sequence shown here is derived from an EMBL/GenBank/DDBJ whole genome shotgun (WGS) entry which is preliminary data.</text>
</comment>
<proteinExistence type="inferred from homology"/>
<dbReference type="Gene3D" id="1.10.3720.10">
    <property type="entry name" value="MetI-like"/>
    <property type="match status" value="2"/>
</dbReference>
<gene>
    <name evidence="10" type="ORF">C8N29_1011</name>
</gene>
<feature type="transmembrane region" description="Helical" evidence="8">
    <location>
        <begin position="7"/>
        <end position="28"/>
    </location>
</feature>
<reference evidence="10 11" key="1">
    <citation type="submission" date="2018-04" db="EMBL/GenBank/DDBJ databases">
        <title>Genomic Encyclopedia of Archaeal and Bacterial Type Strains, Phase II (KMG-II): from individual species to whole genera.</title>
        <authorList>
            <person name="Goeker M."/>
        </authorList>
    </citation>
    <scope>NUCLEOTIDE SEQUENCE [LARGE SCALE GENOMIC DNA]</scope>
    <source>
        <strain evidence="10 11">DSM 5822</strain>
    </source>
</reference>
<organism evidence="10 11">
    <name type="scientific">Agitococcus lubricus</name>
    <dbReference type="NCBI Taxonomy" id="1077255"/>
    <lineage>
        <taxon>Bacteria</taxon>
        <taxon>Pseudomonadati</taxon>
        <taxon>Pseudomonadota</taxon>
        <taxon>Gammaproteobacteria</taxon>
        <taxon>Moraxellales</taxon>
        <taxon>Moraxellaceae</taxon>
        <taxon>Agitococcus</taxon>
    </lineage>
</organism>
<keyword evidence="3" id="KW-1003">Cell membrane</keyword>
<feature type="transmembrane region" description="Helical" evidence="8">
    <location>
        <begin position="80"/>
        <end position="99"/>
    </location>
</feature>
<keyword evidence="2 8" id="KW-0813">Transport</keyword>
<name>A0A2T5J2V4_9GAMM</name>
<evidence type="ECO:0000313" key="10">
    <source>
        <dbReference type="EMBL" id="PTQ90932.1"/>
    </source>
</evidence>